<sequence length="77" mass="9135">MNHVEKVRNSMIKRRLKKQIGYSLIEIGGITHLFRMGEKSHPQTREIYRYLEELIHKITDAGYVPETDSVLHELEEE</sequence>
<proteinExistence type="predicted"/>
<reference evidence="1" key="2">
    <citation type="journal article" date="2015" name="Data Brief">
        <title>Shoot transcriptome of the giant reed, Arundo donax.</title>
        <authorList>
            <person name="Barrero R.A."/>
            <person name="Guerrero F.D."/>
            <person name="Moolhuijzen P."/>
            <person name="Goolsby J.A."/>
            <person name="Tidwell J."/>
            <person name="Bellgard S.E."/>
            <person name="Bellgard M.I."/>
        </authorList>
    </citation>
    <scope>NUCLEOTIDE SEQUENCE</scope>
    <source>
        <tissue evidence="1">Shoot tissue taken approximately 20 cm above the soil surface</tissue>
    </source>
</reference>
<name>A0A0A9HQG8_ARUDO</name>
<organism evidence="1">
    <name type="scientific">Arundo donax</name>
    <name type="common">Giant reed</name>
    <name type="synonym">Donax arundinaceus</name>
    <dbReference type="NCBI Taxonomy" id="35708"/>
    <lineage>
        <taxon>Eukaryota</taxon>
        <taxon>Viridiplantae</taxon>
        <taxon>Streptophyta</taxon>
        <taxon>Embryophyta</taxon>
        <taxon>Tracheophyta</taxon>
        <taxon>Spermatophyta</taxon>
        <taxon>Magnoliopsida</taxon>
        <taxon>Liliopsida</taxon>
        <taxon>Poales</taxon>
        <taxon>Poaceae</taxon>
        <taxon>PACMAD clade</taxon>
        <taxon>Arundinoideae</taxon>
        <taxon>Arundineae</taxon>
        <taxon>Arundo</taxon>
    </lineage>
</organism>
<reference evidence="1" key="1">
    <citation type="submission" date="2014-09" db="EMBL/GenBank/DDBJ databases">
        <authorList>
            <person name="Magalhaes I.L.F."/>
            <person name="Oliveira U."/>
            <person name="Santos F.R."/>
            <person name="Vidigal T.H.D.A."/>
            <person name="Brescovit A.D."/>
            <person name="Santos A.J."/>
        </authorList>
    </citation>
    <scope>NUCLEOTIDE SEQUENCE</scope>
    <source>
        <tissue evidence="1">Shoot tissue taken approximately 20 cm above the soil surface</tissue>
    </source>
</reference>
<evidence type="ECO:0000313" key="1">
    <source>
        <dbReference type="EMBL" id="JAE37101.1"/>
    </source>
</evidence>
<dbReference type="AlphaFoldDB" id="A0A0A9HQG8"/>
<dbReference type="EMBL" id="GBRH01160795">
    <property type="protein sequence ID" value="JAE37101.1"/>
    <property type="molecule type" value="Transcribed_RNA"/>
</dbReference>
<dbReference type="InterPro" id="IPR046849">
    <property type="entry name" value="E2_motif"/>
</dbReference>
<protein>
    <submittedName>
        <fullName evidence="1">Uncharacterized protein</fullName>
    </submittedName>
</protein>
<accession>A0A0A9HQG8</accession>
<dbReference type="Pfam" id="PF20430">
    <property type="entry name" value="Eplus_motif"/>
    <property type="match status" value="1"/>
</dbReference>